<evidence type="ECO:0000313" key="1">
    <source>
        <dbReference type="EMBL" id="QYR52476.1"/>
    </source>
</evidence>
<gene>
    <name evidence="1" type="ORF">H8L67_07710</name>
</gene>
<organism evidence="1 2">
    <name type="scientific">Lysobacter soyae</name>
    <dbReference type="NCBI Taxonomy" id="2764185"/>
    <lineage>
        <taxon>Bacteria</taxon>
        <taxon>Pseudomonadati</taxon>
        <taxon>Pseudomonadota</taxon>
        <taxon>Gammaproteobacteria</taxon>
        <taxon>Lysobacterales</taxon>
        <taxon>Lysobacteraceae</taxon>
        <taxon>Lysobacter</taxon>
    </lineage>
</organism>
<evidence type="ECO:0008006" key="3">
    <source>
        <dbReference type="Google" id="ProtNLM"/>
    </source>
</evidence>
<dbReference type="Proteomes" id="UP000824755">
    <property type="component" value="Chromosome"/>
</dbReference>
<dbReference type="EMBL" id="CP080544">
    <property type="protein sequence ID" value="QYR52476.1"/>
    <property type="molecule type" value="Genomic_DNA"/>
</dbReference>
<reference evidence="1 2" key="1">
    <citation type="submission" date="2021-08" db="EMBL/GenBank/DDBJ databases">
        <title>Lysobacter sp. strain CJ11 Genome sequencing and assembly.</title>
        <authorList>
            <person name="Kim I."/>
        </authorList>
    </citation>
    <scope>NUCLEOTIDE SEQUENCE [LARGE SCALE GENOMIC DNA]</scope>
    <source>
        <strain evidence="1 2">CJ11</strain>
    </source>
</reference>
<keyword evidence="2" id="KW-1185">Reference proteome</keyword>
<proteinExistence type="predicted"/>
<accession>A0ABX8WNN8</accession>
<evidence type="ECO:0000313" key="2">
    <source>
        <dbReference type="Proteomes" id="UP000824755"/>
    </source>
</evidence>
<name>A0ABX8WNN8_9GAMM</name>
<protein>
    <recommendedName>
        <fullName evidence="3">AP2 domain-containing protein</fullName>
    </recommendedName>
</protein>
<dbReference type="RefSeq" id="WP_220379261.1">
    <property type="nucleotide sequence ID" value="NZ_CP080544.1"/>
</dbReference>
<sequence length="161" mass="17943">MSNLPKNLTKNESSGCIMARIMRNKEQYARNFSLVEYGSWKKAEKAASEWLAKIKKTLPPPTTSHGIKTSRNSSGVVGVSLKAAPLASGAMNYAWHAFWPGNPNGTRWAVEKFGDDNAFCLAVISRQRESADRKAVEREFKRIQGKPVYKAILKQKMIAVV</sequence>